<dbReference type="InterPro" id="IPR036047">
    <property type="entry name" value="F-box-like_dom_sf"/>
</dbReference>
<dbReference type="OrthoDB" id="2788250at2759"/>
<dbReference type="OMA" id="CFLLNNY"/>
<evidence type="ECO:0000313" key="3">
    <source>
        <dbReference type="Proteomes" id="UP000092993"/>
    </source>
</evidence>
<keyword evidence="3" id="KW-1185">Reference proteome</keyword>
<protein>
    <recommendedName>
        <fullName evidence="1">F-box domain-containing protein</fullName>
    </recommendedName>
</protein>
<reference evidence="2 3" key="1">
    <citation type="submission" date="2016-03" db="EMBL/GenBank/DDBJ databases">
        <title>Whole genome sequencing of Grifola frondosa 9006-11.</title>
        <authorList>
            <person name="Min B."/>
            <person name="Park H."/>
            <person name="Kim J.-G."/>
            <person name="Cho H."/>
            <person name="Oh Y.-L."/>
            <person name="Kong W.-S."/>
            <person name="Choi I.-G."/>
        </authorList>
    </citation>
    <scope>NUCLEOTIDE SEQUENCE [LARGE SCALE GENOMIC DNA]</scope>
    <source>
        <strain evidence="2 3">9006-11</strain>
    </source>
</reference>
<evidence type="ECO:0000259" key="1">
    <source>
        <dbReference type="PROSITE" id="PS50181"/>
    </source>
</evidence>
<sequence>MISKLPQEILIYVLSYLSFVDILTCRRVNHFFNNVILHSAFLEYLIELQSSGYEDNPSSKLTVSEKVSLLRATEAAWKLLIFGRATSIRFTSFKPSSLYDFTGGVLMLGEAPENPMSHWTQALRWIQLSSIYQRNHDDIDWNRIDVHAEIIDFGLAVQEHDLAAIATYNVESDGLTVFVNLHLIQISKGTPHPLASEAVLRITEAPIAVIHHCFISIEIIGDTLGIILTFISADFHERTEVYFYDWKSGKKIASRDTPPETYFSFVFISQDMLSCPAVPKIAWSYVASAQPSLILDLPQLSNGYHVTQIMCRSEPKPYASFDYTSPLNCTTPFQPNGSDAVVLFDIHITHPFNIHDFFTLVVHRSSLLALLDDMPTTMPSTLSVPWSIWGPKICRWLPNEGIPNTWITVSCGQRYITMEKESEDDARPITVYDFNRSSFRKSYSCFPLVQRFGQTTLGGIEYGIGVVDEPSVLNTDVFAIPPGPVSSSLPYQKGCTSEQYWYSAVLLDQDKIVGVMVDDEDRIVELAVHTVGPRSYISTRRDTQ</sequence>
<gene>
    <name evidence="2" type="ORF">A0H81_11045</name>
</gene>
<proteinExistence type="predicted"/>
<dbReference type="SUPFAM" id="SSF81383">
    <property type="entry name" value="F-box domain"/>
    <property type="match status" value="1"/>
</dbReference>
<name>A0A1C7LVK3_GRIFR</name>
<evidence type="ECO:0000313" key="2">
    <source>
        <dbReference type="EMBL" id="OBZ68672.1"/>
    </source>
</evidence>
<dbReference type="STRING" id="5627.A0A1C7LVK3"/>
<dbReference type="EMBL" id="LUGG01000019">
    <property type="protein sequence ID" value="OBZ68672.1"/>
    <property type="molecule type" value="Genomic_DNA"/>
</dbReference>
<accession>A0A1C7LVK3</accession>
<comment type="caution">
    <text evidence="2">The sequence shown here is derived from an EMBL/GenBank/DDBJ whole genome shotgun (WGS) entry which is preliminary data.</text>
</comment>
<dbReference type="AlphaFoldDB" id="A0A1C7LVK3"/>
<dbReference type="InterPro" id="IPR001810">
    <property type="entry name" value="F-box_dom"/>
</dbReference>
<dbReference type="Proteomes" id="UP000092993">
    <property type="component" value="Unassembled WGS sequence"/>
</dbReference>
<dbReference type="CDD" id="cd09917">
    <property type="entry name" value="F-box_SF"/>
    <property type="match status" value="1"/>
</dbReference>
<dbReference type="Pfam" id="PF12937">
    <property type="entry name" value="F-box-like"/>
    <property type="match status" value="1"/>
</dbReference>
<feature type="domain" description="F-box" evidence="1">
    <location>
        <begin position="1"/>
        <end position="45"/>
    </location>
</feature>
<dbReference type="SMART" id="SM00256">
    <property type="entry name" value="FBOX"/>
    <property type="match status" value="1"/>
</dbReference>
<organism evidence="2 3">
    <name type="scientific">Grifola frondosa</name>
    <name type="common">Maitake</name>
    <name type="synonym">Polyporus frondosus</name>
    <dbReference type="NCBI Taxonomy" id="5627"/>
    <lineage>
        <taxon>Eukaryota</taxon>
        <taxon>Fungi</taxon>
        <taxon>Dikarya</taxon>
        <taxon>Basidiomycota</taxon>
        <taxon>Agaricomycotina</taxon>
        <taxon>Agaricomycetes</taxon>
        <taxon>Polyporales</taxon>
        <taxon>Grifolaceae</taxon>
        <taxon>Grifola</taxon>
    </lineage>
</organism>
<dbReference type="PROSITE" id="PS50181">
    <property type="entry name" value="FBOX"/>
    <property type="match status" value="1"/>
</dbReference>
<dbReference type="Gene3D" id="1.20.1280.50">
    <property type="match status" value="1"/>
</dbReference>